<dbReference type="Gene3D" id="2.160.20.10">
    <property type="entry name" value="Single-stranded right-handed beta-helix, Pectin lyase-like"/>
    <property type="match status" value="2"/>
</dbReference>
<keyword evidence="7" id="KW-1133">Transmembrane helix</keyword>
<protein>
    <submittedName>
        <fullName evidence="9">Glycosyl hydrolase family protein</fullName>
        <ecNumber evidence="9">3.2.1.22</ecNumber>
    </submittedName>
</protein>
<dbReference type="InterPro" id="IPR011050">
    <property type="entry name" value="Pectin_lyase_fold/virulence"/>
</dbReference>
<dbReference type="Pfam" id="PF13229">
    <property type="entry name" value="Beta_helix"/>
    <property type="match status" value="1"/>
</dbReference>
<keyword evidence="4 9" id="KW-0378">Hydrolase</keyword>
<dbReference type="InterPro" id="IPR008964">
    <property type="entry name" value="Invasin/intimin_cell_adhesion"/>
</dbReference>
<dbReference type="InterPro" id="IPR008979">
    <property type="entry name" value="Galactose-bd-like_sf"/>
</dbReference>
<dbReference type="SMART" id="SM00776">
    <property type="entry name" value="NPCBM"/>
    <property type="match status" value="1"/>
</dbReference>
<dbReference type="PATRIC" id="fig|702459.3.peg.1346"/>
<dbReference type="Pfam" id="PF08305">
    <property type="entry name" value="NPCBM"/>
    <property type="match status" value="1"/>
</dbReference>
<keyword evidence="7" id="KW-0812">Transmembrane</keyword>
<evidence type="ECO:0000256" key="5">
    <source>
        <dbReference type="ARBA" id="ARBA00023295"/>
    </source>
</evidence>
<dbReference type="Gene3D" id="2.60.40.1080">
    <property type="match status" value="2"/>
</dbReference>
<evidence type="ECO:0000256" key="4">
    <source>
        <dbReference type="ARBA" id="ARBA00022801"/>
    </source>
</evidence>
<dbReference type="EC" id="3.2.1.22" evidence="9"/>
<evidence type="ECO:0000256" key="3">
    <source>
        <dbReference type="ARBA" id="ARBA00022737"/>
    </source>
</evidence>
<name>A0A0H3EAY7_BIFBP</name>
<feature type="compositionally biased region" description="Pro residues" evidence="6">
    <location>
        <begin position="1230"/>
        <end position="1240"/>
    </location>
</feature>
<reference evidence="9 10" key="1">
    <citation type="journal article" date="2010" name="Proc. Natl. Acad. Sci. U.S.A.">
        <title>Genome analysis of Bifidobacterium bifidum PRL2010 reveals metabolic pathways for host-derived glycan foraging.</title>
        <authorList>
            <person name="Turroni F."/>
            <person name="Bottacini F."/>
            <person name="Foroni E."/>
            <person name="Mulder I."/>
            <person name="Kim J.H."/>
            <person name="Zomer A."/>
            <person name="Sanchez B."/>
            <person name="Bidossi A."/>
            <person name="Ferrarini A."/>
            <person name="Giubellini V."/>
            <person name="Delledonne M."/>
            <person name="Henrissat B."/>
            <person name="Coutinho P."/>
            <person name="Oggioni M."/>
            <person name="Fitzgerald G.F."/>
            <person name="Mills D."/>
            <person name="Margolles A."/>
            <person name="Kelly D."/>
            <person name="van Sinderen D."/>
            <person name="Ventura M."/>
        </authorList>
    </citation>
    <scope>NUCLEOTIDE SEQUENCE [LARGE SCALE GENOMIC DNA]</scope>
    <source>
        <strain evidence="9 10">PRL2010</strain>
    </source>
</reference>
<evidence type="ECO:0000256" key="6">
    <source>
        <dbReference type="SAM" id="MobiDB-lite"/>
    </source>
</evidence>
<dbReference type="SUPFAM" id="SSF49785">
    <property type="entry name" value="Galactose-binding domain-like"/>
    <property type="match status" value="1"/>
</dbReference>
<dbReference type="GO" id="GO:0004557">
    <property type="term" value="F:alpha-galactosidase activity"/>
    <property type="evidence" value="ECO:0007669"/>
    <property type="project" value="UniProtKB-EC"/>
</dbReference>
<evidence type="ECO:0000313" key="9">
    <source>
        <dbReference type="EMBL" id="ADP36352.1"/>
    </source>
</evidence>
<dbReference type="InterPro" id="IPR013222">
    <property type="entry name" value="Glyco_hyd_98_carb-bd"/>
</dbReference>
<dbReference type="InterPro" id="IPR039448">
    <property type="entry name" value="Beta_helix"/>
</dbReference>
<keyword evidence="3" id="KW-0677">Repeat</keyword>
<dbReference type="InterPro" id="IPR056441">
    <property type="entry name" value="Beta-barrel_GLAA-B_II"/>
</dbReference>
<feature type="transmembrane region" description="Helical" evidence="7">
    <location>
        <begin position="1272"/>
        <end position="1296"/>
    </location>
</feature>
<keyword evidence="7" id="KW-0472">Membrane</keyword>
<sequence>MLDIGERIGERAGGGVTAALAAALICLAPLFSTNTAQAAGGDVVSVADYGAAADSGEDSAPAIIKAVDKAKELAAEGKNVTIAFPKGRYDIYPDKAERRTLYVSNTVGTNSSYKDKKIGILLEDTKNITVDGQGSDFVFHGKMTTFAAINSRNVTFKNFSVDFQVPTVIDLTVEKVDAGAKTATVYVPEEYNYRLSGSNIEWYSDSSPYTGATYWTASNALPYVQLYDTKTGLTVRGDVWTNPIFQNVTGITDAGNHRLVFSYSSMSDKLANATGISYQMRQTTRDHPGVFLWKDKDVTLKGIDFRFLHGFGVVGQSTDTITMDGLHFGTGEGTGRSTAGYADFVQMSGCKGVITVANSSFSNPHDDPINVHGTFLQVVEKISDTKIKVRYMHNETAGFPSFFVGDQVEFMTKGDMLPVSDSVRTVTAVDGPDGQGGDMGAGSGSLTDIVLTLDSAIPSAVAVNSHVVENITYTPEVNIHDNVFKETPTRGILVTTRKKVTIENNLFDGMGMAGIYISNDAQSWYESGPTRDVTIRGNTFRRSGSDAILVEPTNPTVSTTDTVHKNMTIEGNTFYVNGNRVLNAKSVSDLTFRDNKIYRENPDDTVTLGGDADVALAVGDTRRIDATASVSQVSGSRLFRLNGCKQVVFGGNTYDVGVKAGIDLANMGASEVNVSDDSAKVGADGLVPVTGSIAYVSDDAAVASVDQDGTITAVGEGETTVRTYVIAGARRMPGSVVNVRVSASTATAPTPGTSADPLDGHPSSVATLSSATIDGLSKSFDFKPGTLYYFGADSALTARAAFKATDADAGVKAKLNGKAVDAAGADVKLARGRNVIEATVTAADGITANTYRFVIDRIGGVDTGLAALSVGGNAISVEYGRLQYTASTMRSKTQVVASSFDPTATLQLMRVNGSKRVPVGDAQQGSLTRDVTVYQGDNTFELDVTSGGSTVSYKVAVTGTDSVYASDLAWESATSGDPNTNPVRKDKSCGNNTITLWDGEKEQTFDKGIGTHAASRIVYDVSDLGAIRFEAYVGVDRELTGVDRDHANVDFQVMIDGEVVFEKTAMQHDTPMAKVSVDIPEGAKTITLAVGAGSETWGDHADWADARFVGVEMPEAPQVTGLAVTGEGVKDGKLDMTVGQSVGLGVTVTPEDAVDQSVTWTVAGDAVSVGEDGTVKALKAGTATVTVASVAVPSVTASVTVTVAEKADPDPDPKPDPEPDPDPTPKPDPDPDPNPNPGPGDEPGTTTPGDGQKPNTDKDADKNAGKDKNQSIAATGASIVPVGVLAVSMMAAGCALTGRKRRES</sequence>
<dbReference type="Proteomes" id="UP000002312">
    <property type="component" value="Chromosome"/>
</dbReference>
<proteinExistence type="predicted"/>
<evidence type="ECO:0000256" key="7">
    <source>
        <dbReference type="SAM" id="Phobius"/>
    </source>
</evidence>
<dbReference type="HOGENOM" id="CLU_261276_0_0_11"/>
<dbReference type="InterPro" id="IPR025883">
    <property type="entry name" value="Cadherin-like_domain"/>
</dbReference>
<dbReference type="InterPro" id="IPR012334">
    <property type="entry name" value="Pectin_lyas_fold"/>
</dbReference>
<dbReference type="eggNOG" id="COG5434">
    <property type="taxonomic scope" value="Bacteria"/>
</dbReference>
<keyword evidence="5 9" id="KW-0326">Glycosidase</keyword>
<dbReference type="eggNOG" id="COG3250">
    <property type="taxonomic scope" value="Bacteria"/>
</dbReference>
<dbReference type="InterPro" id="IPR038637">
    <property type="entry name" value="NPCBM_sf"/>
</dbReference>
<dbReference type="SMART" id="SM00710">
    <property type="entry name" value="PbH1"/>
    <property type="match status" value="6"/>
</dbReference>
<dbReference type="InterPro" id="IPR006626">
    <property type="entry name" value="PbH1"/>
</dbReference>
<feature type="compositionally biased region" description="Basic and acidic residues" evidence="6">
    <location>
        <begin position="1205"/>
        <end position="1229"/>
    </location>
</feature>
<dbReference type="SUPFAM" id="SSF49373">
    <property type="entry name" value="Invasin/intimin cell-adhesion fragments"/>
    <property type="match status" value="2"/>
</dbReference>
<feature type="region of interest" description="Disordered" evidence="6">
    <location>
        <begin position="1202"/>
        <end position="1277"/>
    </location>
</feature>
<evidence type="ECO:0000256" key="1">
    <source>
        <dbReference type="ARBA" id="ARBA00001255"/>
    </source>
</evidence>
<dbReference type="Pfam" id="PF12733">
    <property type="entry name" value="Cadherin-like"/>
    <property type="match status" value="1"/>
</dbReference>
<accession>A0A0H3EAY7</accession>
<comment type="catalytic activity">
    <reaction evidence="1">
        <text>Hydrolysis of terminal, non-reducing alpha-D-galactose residues in alpha-D-galactosides, including galactose oligosaccharides, galactomannans and galactolipids.</text>
        <dbReference type="EC" id="3.2.1.22"/>
    </reaction>
</comment>
<gene>
    <name evidence="9" type="ordered locus">BBPR_1300</name>
</gene>
<dbReference type="EMBL" id="CP001840">
    <property type="protein sequence ID" value="ADP36352.1"/>
    <property type="molecule type" value="Genomic_DNA"/>
</dbReference>
<feature type="domain" description="Glycosyl hydrolase family 98 putative carbohydrate-binding module" evidence="8">
    <location>
        <begin position="959"/>
        <end position="1110"/>
    </location>
</feature>
<feature type="transmembrane region" description="Helical" evidence="7">
    <location>
        <begin position="12"/>
        <end position="31"/>
    </location>
</feature>
<dbReference type="SUPFAM" id="SSF51126">
    <property type="entry name" value="Pectin lyase-like"/>
    <property type="match status" value="1"/>
</dbReference>
<feature type="compositionally biased region" description="Basic and acidic residues" evidence="6">
    <location>
        <begin position="1255"/>
        <end position="1269"/>
    </location>
</feature>
<organism evidence="9 10">
    <name type="scientific">Bifidobacterium bifidum (strain PRL2010)</name>
    <dbReference type="NCBI Taxonomy" id="702459"/>
    <lineage>
        <taxon>Bacteria</taxon>
        <taxon>Bacillati</taxon>
        <taxon>Actinomycetota</taxon>
        <taxon>Actinomycetes</taxon>
        <taxon>Bifidobacteriales</taxon>
        <taxon>Bifidobacteriaceae</taxon>
        <taxon>Bifidobacterium</taxon>
    </lineage>
</organism>
<dbReference type="Pfam" id="PF02368">
    <property type="entry name" value="Big_2"/>
    <property type="match status" value="1"/>
</dbReference>
<dbReference type="Gene3D" id="2.60.120.1060">
    <property type="entry name" value="NPCBM/NEW2 domain"/>
    <property type="match status" value="1"/>
</dbReference>
<evidence type="ECO:0000259" key="8">
    <source>
        <dbReference type="SMART" id="SM00776"/>
    </source>
</evidence>
<dbReference type="KEGG" id="bbp:BBPR_1300"/>
<evidence type="ECO:0000256" key="2">
    <source>
        <dbReference type="ARBA" id="ARBA00001271"/>
    </source>
</evidence>
<dbReference type="OrthoDB" id="9807299at2"/>
<dbReference type="RefSeq" id="WP_013390099.1">
    <property type="nucleotide sequence ID" value="NC_014638.1"/>
</dbReference>
<dbReference type="Pfam" id="PF23764">
    <property type="entry name" value="Beta-barrel_GLAA-B_II"/>
    <property type="match status" value="1"/>
</dbReference>
<evidence type="ECO:0000313" key="10">
    <source>
        <dbReference type="Proteomes" id="UP000002312"/>
    </source>
</evidence>
<comment type="catalytic activity">
    <reaction evidence="2">
        <text>Hydrolysis of terminal, non-reducing branched (1-&gt;3)-alpha-D-galactosidic residues, producing free D-galactose.</text>
        <dbReference type="EC" id="3.2.1.n1"/>
    </reaction>
</comment>
<feature type="compositionally biased region" description="Low complexity" evidence="6">
    <location>
        <begin position="1242"/>
        <end position="1251"/>
    </location>
</feature>
<dbReference type="InterPro" id="IPR003343">
    <property type="entry name" value="Big_2"/>
</dbReference>